<feature type="region of interest" description="Disordered" evidence="1">
    <location>
        <begin position="37"/>
        <end position="76"/>
    </location>
</feature>
<dbReference type="Pfam" id="PF13511">
    <property type="entry name" value="DUF4124"/>
    <property type="match status" value="1"/>
</dbReference>
<accession>A0A448EC01</accession>
<evidence type="ECO:0000259" key="3">
    <source>
        <dbReference type="Pfam" id="PF13511"/>
    </source>
</evidence>
<feature type="compositionally biased region" description="Polar residues" evidence="1">
    <location>
        <begin position="37"/>
        <end position="55"/>
    </location>
</feature>
<dbReference type="Proteomes" id="UP001158076">
    <property type="component" value="Unassembled WGS sequence"/>
</dbReference>
<dbReference type="EMBL" id="JAOCDG010000006">
    <property type="protein sequence ID" value="MDH0687488.1"/>
    <property type="molecule type" value="Genomic_DNA"/>
</dbReference>
<protein>
    <submittedName>
        <fullName evidence="4">DUF4124 domain-containing protein</fullName>
    </submittedName>
</protein>
<evidence type="ECO:0000256" key="1">
    <source>
        <dbReference type="SAM" id="MobiDB-lite"/>
    </source>
</evidence>
<proteinExistence type="predicted"/>
<reference evidence="4" key="1">
    <citation type="submission" date="2022-09" db="EMBL/GenBank/DDBJ databases">
        <title>Intensive care unit water sources are persistently colonized with multi-drug resistant bacteria and are the site of extensive horizontal gene transfer of antibiotic resistance genes.</title>
        <authorList>
            <person name="Diorio-Toth L."/>
        </authorList>
    </citation>
    <scope>NUCLEOTIDE SEQUENCE</scope>
    <source>
        <strain evidence="5">GD03864</strain>
        <strain evidence="6">GD03947</strain>
        <strain evidence="4">GD04147</strain>
    </source>
</reference>
<dbReference type="RefSeq" id="WP_013982212.1">
    <property type="nucleotide sequence ID" value="NC_015740.1"/>
</dbReference>
<dbReference type="Proteomes" id="UP001161139">
    <property type="component" value="Unassembled WGS sequence"/>
</dbReference>
<gene>
    <name evidence="6" type="ORF">N5C32_15915</name>
    <name evidence="5" type="ORF">N5D09_05255</name>
    <name evidence="4" type="ORF">N7335_10745</name>
</gene>
<dbReference type="EMBL" id="JAODZE010000011">
    <property type="protein sequence ID" value="MDH0146866.1"/>
    <property type="molecule type" value="Genomic_DNA"/>
</dbReference>
<dbReference type="EMBL" id="JAOCAE010000010">
    <property type="protein sequence ID" value="MDH1237523.1"/>
    <property type="molecule type" value="Genomic_DNA"/>
</dbReference>
<feature type="signal peptide" evidence="2">
    <location>
        <begin position="1"/>
        <end position="19"/>
    </location>
</feature>
<dbReference type="AlphaFoldDB" id="A0A448EC01"/>
<organism evidence="4 7">
    <name type="scientific">Stutzerimonas stutzeri</name>
    <name type="common">Pseudomonas stutzeri</name>
    <dbReference type="NCBI Taxonomy" id="316"/>
    <lineage>
        <taxon>Bacteria</taxon>
        <taxon>Pseudomonadati</taxon>
        <taxon>Pseudomonadota</taxon>
        <taxon>Gammaproteobacteria</taxon>
        <taxon>Pseudomonadales</taxon>
        <taxon>Pseudomonadaceae</taxon>
        <taxon>Stutzerimonas</taxon>
    </lineage>
</organism>
<evidence type="ECO:0000256" key="2">
    <source>
        <dbReference type="SAM" id="SignalP"/>
    </source>
</evidence>
<name>A0A448EC01_STUST</name>
<feature type="region of interest" description="Disordered" evidence="1">
    <location>
        <begin position="113"/>
        <end position="136"/>
    </location>
</feature>
<feature type="chain" id="PRO_5044398617" evidence="2">
    <location>
        <begin position="20"/>
        <end position="160"/>
    </location>
</feature>
<dbReference type="KEGG" id="psz:PSTAB_1313"/>
<comment type="caution">
    <text evidence="4">The sequence shown here is derived from an EMBL/GenBank/DDBJ whole genome shotgun (WGS) entry which is preliminary data.</text>
</comment>
<dbReference type="Proteomes" id="UP001158500">
    <property type="component" value="Unassembled WGS sequence"/>
</dbReference>
<sequence>MKMWVICTGLLLLANPAFSASVFRCVDTAGHVTFSQQGCPTDQSSERQQAVNPKPSSDETVRMATTASSTNHGRKVGNDVAVVAEKDDGCGNRVTGSERRSAIISKSIRAGMTRSDVESALGRPESTTSTNGRDRLRFRDGKGQVRTVSFDEHGCVLGKR</sequence>
<evidence type="ECO:0000313" key="6">
    <source>
        <dbReference type="EMBL" id="MDH1237523.1"/>
    </source>
</evidence>
<keyword evidence="2" id="KW-0732">Signal</keyword>
<feature type="domain" description="DUF4124" evidence="3">
    <location>
        <begin position="10"/>
        <end position="62"/>
    </location>
</feature>
<evidence type="ECO:0000313" key="5">
    <source>
        <dbReference type="EMBL" id="MDH0687488.1"/>
    </source>
</evidence>
<evidence type="ECO:0000313" key="4">
    <source>
        <dbReference type="EMBL" id="MDH0146866.1"/>
    </source>
</evidence>
<evidence type="ECO:0000313" key="7">
    <source>
        <dbReference type="Proteomes" id="UP001158076"/>
    </source>
</evidence>
<dbReference type="InterPro" id="IPR025392">
    <property type="entry name" value="DUF4124"/>
</dbReference>